<proteinExistence type="predicted"/>
<dbReference type="EMBL" id="VDMD01000001">
    <property type="protein sequence ID" value="TRM69587.1"/>
    <property type="molecule type" value="Genomic_DNA"/>
</dbReference>
<name>A0A550CXR4_9AGAR</name>
<dbReference type="OrthoDB" id="3174109at2759"/>
<dbReference type="InterPro" id="IPR001810">
    <property type="entry name" value="F-box_dom"/>
</dbReference>
<reference evidence="2 3" key="1">
    <citation type="journal article" date="2019" name="New Phytol.">
        <title>Comparative genomics reveals unique wood-decay strategies and fruiting body development in the Schizophyllaceae.</title>
        <authorList>
            <person name="Almasi E."/>
            <person name="Sahu N."/>
            <person name="Krizsan K."/>
            <person name="Balint B."/>
            <person name="Kovacs G.M."/>
            <person name="Kiss B."/>
            <person name="Cseklye J."/>
            <person name="Drula E."/>
            <person name="Henrissat B."/>
            <person name="Nagy I."/>
            <person name="Chovatia M."/>
            <person name="Adam C."/>
            <person name="LaButti K."/>
            <person name="Lipzen A."/>
            <person name="Riley R."/>
            <person name="Grigoriev I.V."/>
            <person name="Nagy L.G."/>
        </authorList>
    </citation>
    <scope>NUCLEOTIDE SEQUENCE [LARGE SCALE GENOMIC DNA]</scope>
    <source>
        <strain evidence="2 3">NL-1724</strain>
    </source>
</reference>
<dbReference type="AlphaFoldDB" id="A0A550CXR4"/>
<dbReference type="InterPro" id="IPR036047">
    <property type="entry name" value="F-box-like_dom_sf"/>
</dbReference>
<comment type="caution">
    <text evidence="2">The sequence shown here is derived from an EMBL/GenBank/DDBJ whole genome shotgun (WGS) entry which is preliminary data.</text>
</comment>
<evidence type="ECO:0000259" key="1">
    <source>
        <dbReference type="PROSITE" id="PS50181"/>
    </source>
</evidence>
<sequence length="505" mass="56357">MCLLDLPVELLAEALAYLDHLELLRIRRTNRTLRDAVDHTASLSYKLDLSKHGMQDGTRADLGSADRLERLRSYRKAWHALEWSANKKIPDGGVFAIAGDIVACTRRADTDKITFIRPGSNIRGVNEHQWTIPAPPGLRDFIIEPTMDLIVVLVHRVDTLFELHLLSMSTGQNHPRAACPVLSVPLAFVPADFKPMVMEDRLGILFTSDGLIQSLFTVWDWHTGEKFKSPFRKRHVPCVAFLDRNLVVMPFTYNDNNTFSSTALLVADISVPTKSRRICRLLLPRSAVSTIAFADFIWDQPLSRRMKDASPGWFAPAPRDRILGLSVAAFDAVNLNNMHHTSAMFIMSVPRVVDCIRQRTIPPNVSRCTIEWDAWGPHSTRIFAHDCPSLWLSFIHGTRYAVLDDGDAKAGYTVYDFGKTAVGDEDDPAGEGAVITEPSIYDAREAFSAPVKTCLPYRAVQRRLEPEVADWIGSPDSTGSAAVMLIDDGVVFSPEAGGEYWAWTL</sequence>
<evidence type="ECO:0000313" key="3">
    <source>
        <dbReference type="Proteomes" id="UP000320762"/>
    </source>
</evidence>
<dbReference type="SUPFAM" id="SSF81383">
    <property type="entry name" value="F-box domain"/>
    <property type="match status" value="1"/>
</dbReference>
<keyword evidence="3" id="KW-1185">Reference proteome</keyword>
<dbReference type="CDD" id="cd22150">
    <property type="entry name" value="F-box_CeFBXA-like"/>
    <property type="match status" value="1"/>
</dbReference>
<dbReference type="STRING" id="97359.A0A550CXR4"/>
<protein>
    <recommendedName>
        <fullName evidence="1">F-box domain-containing protein</fullName>
    </recommendedName>
</protein>
<evidence type="ECO:0000313" key="2">
    <source>
        <dbReference type="EMBL" id="TRM69587.1"/>
    </source>
</evidence>
<dbReference type="PROSITE" id="PS50181">
    <property type="entry name" value="FBOX"/>
    <property type="match status" value="1"/>
</dbReference>
<organism evidence="2 3">
    <name type="scientific">Schizophyllum amplum</name>
    <dbReference type="NCBI Taxonomy" id="97359"/>
    <lineage>
        <taxon>Eukaryota</taxon>
        <taxon>Fungi</taxon>
        <taxon>Dikarya</taxon>
        <taxon>Basidiomycota</taxon>
        <taxon>Agaricomycotina</taxon>
        <taxon>Agaricomycetes</taxon>
        <taxon>Agaricomycetidae</taxon>
        <taxon>Agaricales</taxon>
        <taxon>Schizophyllaceae</taxon>
        <taxon>Schizophyllum</taxon>
    </lineage>
</organism>
<gene>
    <name evidence="2" type="ORF">BD626DRAFT_580024</name>
</gene>
<dbReference type="Proteomes" id="UP000320762">
    <property type="component" value="Unassembled WGS sequence"/>
</dbReference>
<feature type="domain" description="F-box" evidence="1">
    <location>
        <begin position="1"/>
        <end position="47"/>
    </location>
</feature>
<dbReference type="Pfam" id="PF00646">
    <property type="entry name" value="F-box"/>
    <property type="match status" value="1"/>
</dbReference>
<accession>A0A550CXR4</accession>